<evidence type="ECO:0000256" key="1">
    <source>
        <dbReference type="SAM" id="MobiDB-lite"/>
    </source>
</evidence>
<accession>G2GNN1</accession>
<organism evidence="3 4">
    <name type="scientific">Streptomyces zinciresistens K42</name>
    <dbReference type="NCBI Taxonomy" id="700597"/>
    <lineage>
        <taxon>Bacteria</taxon>
        <taxon>Bacillati</taxon>
        <taxon>Actinomycetota</taxon>
        <taxon>Actinomycetes</taxon>
        <taxon>Kitasatosporales</taxon>
        <taxon>Streptomycetaceae</taxon>
        <taxon>Streptomyces</taxon>
    </lineage>
</organism>
<dbReference type="SUPFAM" id="SSF52402">
    <property type="entry name" value="Adenine nucleotide alpha hydrolases-like"/>
    <property type="match status" value="1"/>
</dbReference>
<evidence type="ECO:0000259" key="2">
    <source>
        <dbReference type="Pfam" id="PF00582"/>
    </source>
</evidence>
<dbReference type="PATRIC" id="fig|700597.3.peg.6947"/>
<dbReference type="InterPro" id="IPR006016">
    <property type="entry name" value="UspA"/>
</dbReference>
<reference evidence="3 4" key="1">
    <citation type="submission" date="2011-08" db="EMBL/GenBank/DDBJ databases">
        <authorList>
            <person name="Lin Y."/>
            <person name="Hao X."/>
            <person name="Johnstone L."/>
            <person name="Miller S.J."/>
            <person name="Wei G."/>
            <person name="Rensing C."/>
        </authorList>
    </citation>
    <scope>NUCLEOTIDE SEQUENCE [LARGE SCALE GENOMIC DNA]</scope>
    <source>
        <strain evidence="3 4">K42</strain>
    </source>
</reference>
<dbReference type="EMBL" id="AGBF01000305">
    <property type="protein sequence ID" value="EGX54880.1"/>
    <property type="molecule type" value="Genomic_DNA"/>
</dbReference>
<dbReference type="Proteomes" id="UP000004217">
    <property type="component" value="Unassembled WGS sequence"/>
</dbReference>
<comment type="caution">
    <text evidence="3">The sequence shown here is derived from an EMBL/GenBank/DDBJ whole genome shotgun (WGS) entry which is preliminary data.</text>
</comment>
<keyword evidence="4" id="KW-1185">Reference proteome</keyword>
<gene>
    <name evidence="3" type="ORF">SZN_35682</name>
</gene>
<feature type="region of interest" description="Disordered" evidence="1">
    <location>
        <begin position="1"/>
        <end position="28"/>
    </location>
</feature>
<sequence length="105" mass="11168">TGPARPRAGEHRPPAVRREPARTHERRPAEVLEKALNGLPAGAGTQRRAVEGTPRDVLVAATRAADLLVAGAGRRHRRFGPRPGRVAHGVPRHAACPVAVVPEPE</sequence>
<dbReference type="Gene3D" id="3.40.50.620">
    <property type="entry name" value="HUPs"/>
    <property type="match status" value="1"/>
</dbReference>
<dbReference type="Pfam" id="PF00582">
    <property type="entry name" value="Usp"/>
    <property type="match status" value="1"/>
</dbReference>
<protein>
    <submittedName>
        <fullName evidence="3">Stress-inducible protein</fullName>
    </submittedName>
</protein>
<feature type="non-terminal residue" evidence="3">
    <location>
        <position position="1"/>
    </location>
</feature>
<dbReference type="RefSeq" id="WP_007504768.1">
    <property type="nucleotide sequence ID" value="NZ_AGBF01000305.1"/>
</dbReference>
<feature type="compositionally biased region" description="Basic and acidic residues" evidence="1">
    <location>
        <begin position="7"/>
        <end position="28"/>
    </location>
</feature>
<dbReference type="AlphaFoldDB" id="G2GNN1"/>
<dbReference type="InterPro" id="IPR014729">
    <property type="entry name" value="Rossmann-like_a/b/a_fold"/>
</dbReference>
<evidence type="ECO:0000313" key="4">
    <source>
        <dbReference type="Proteomes" id="UP000004217"/>
    </source>
</evidence>
<feature type="domain" description="UspA" evidence="2">
    <location>
        <begin position="18"/>
        <end position="102"/>
    </location>
</feature>
<name>G2GNN1_9ACTN</name>
<proteinExistence type="predicted"/>
<evidence type="ECO:0000313" key="3">
    <source>
        <dbReference type="EMBL" id="EGX54880.1"/>
    </source>
</evidence>